<keyword evidence="1" id="KW-0472">Membrane</keyword>
<sequence length="80" mass="8992">MVKMSYLIAAIVSLIIFIFMMVIAFYYFGYNNIFGIMTILSGIFFLFLTIIFIYFSFGPDKVVVATAKPPAIVAPATLPY</sequence>
<accession>A0A3G4ZSQ6</accession>
<protein>
    <submittedName>
        <fullName evidence="2">Uncharacterized protein</fullName>
    </submittedName>
</protein>
<reference evidence="2" key="1">
    <citation type="submission" date="2018-10" db="EMBL/GenBank/DDBJ databases">
        <title>Hidden diversity of soil giant viruses.</title>
        <authorList>
            <person name="Schulz F."/>
            <person name="Alteio L."/>
            <person name="Goudeau D."/>
            <person name="Ryan E.M."/>
            <person name="Malmstrom R.R."/>
            <person name="Blanchard J."/>
            <person name="Woyke T."/>
        </authorList>
    </citation>
    <scope>NUCLEOTIDE SEQUENCE</scope>
    <source>
        <strain evidence="2">BAV1</strain>
    </source>
</reference>
<gene>
    <name evidence="2" type="ORF">Barrevirus8_17</name>
</gene>
<organism evidence="2">
    <name type="scientific">Barrevirus sp</name>
    <dbReference type="NCBI Taxonomy" id="2487763"/>
    <lineage>
        <taxon>Viruses</taxon>
        <taxon>Varidnaviria</taxon>
        <taxon>Bamfordvirae</taxon>
        <taxon>Nucleocytoviricota</taxon>
        <taxon>Megaviricetes</taxon>
        <taxon>Imitervirales</taxon>
        <taxon>Mimiviridae</taxon>
        <taxon>Klosneuvirinae</taxon>
    </lineage>
</organism>
<keyword evidence="1" id="KW-0812">Transmembrane</keyword>
<keyword evidence="1" id="KW-1133">Transmembrane helix</keyword>
<proteinExistence type="predicted"/>
<dbReference type="EMBL" id="MK072005">
    <property type="protein sequence ID" value="AYV77031.1"/>
    <property type="molecule type" value="Genomic_DNA"/>
</dbReference>
<name>A0A3G4ZSQ6_9VIRU</name>
<evidence type="ECO:0000313" key="2">
    <source>
        <dbReference type="EMBL" id="AYV77031.1"/>
    </source>
</evidence>
<feature type="transmembrane region" description="Helical" evidence="1">
    <location>
        <begin position="7"/>
        <end position="27"/>
    </location>
</feature>
<feature type="transmembrane region" description="Helical" evidence="1">
    <location>
        <begin position="33"/>
        <end position="55"/>
    </location>
</feature>
<evidence type="ECO:0000256" key="1">
    <source>
        <dbReference type="SAM" id="Phobius"/>
    </source>
</evidence>